<dbReference type="EMBL" id="JAPFRF010000011">
    <property type="protein sequence ID" value="KAJ7317517.1"/>
    <property type="molecule type" value="Genomic_DNA"/>
</dbReference>
<proteinExistence type="predicted"/>
<keyword evidence="5" id="KW-0812">Transmembrane</keyword>
<dbReference type="InterPro" id="IPR021774">
    <property type="entry name" value="CUPID"/>
</dbReference>
<keyword evidence="3" id="KW-0175">Coiled coil</keyword>
<keyword evidence="8" id="KW-1185">Reference proteome</keyword>
<comment type="subcellular location">
    <subcellularLocation>
        <location evidence="1">Cytoplasm</location>
    </subcellularLocation>
</comment>
<organism evidence="7 8">
    <name type="scientific">Phrynocephalus forsythii</name>
    <dbReference type="NCBI Taxonomy" id="171643"/>
    <lineage>
        <taxon>Eukaryota</taxon>
        <taxon>Metazoa</taxon>
        <taxon>Chordata</taxon>
        <taxon>Craniata</taxon>
        <taxon>Vertebrata</taxon>
        <taxon>Euteleostomi</taxon>
        <taxon>Lepidosauria</taxon>
        <taxon>Squamata</taxon>
        <taxon>Bifurcata</taxon>
        <taxon>Unidentata</taxon>
        <taxon>Episquamata</taxon>
        <taxon>Toxicofera</taxon>
        <taxon>Iguania</taxon>
        <taxon>Acrodonta</taxon>
        <taxon>Agamidae</taxon>
        <taxon>Agaminae</taxon>
        <taxon>Phrynocephalus</taxon>
    </lineage>
</organism>
<reference evidence="7" key="1">
    <citation type="journal article" date="2023" name="DNA Res.">
        <title>Chromosome-level genome assembly of Phrynocephalus forsythii using third-generation DNA sequencing and Hi-C analysis.</title>
        <authorList>
            <person name="Qi Y."/>
            <person name="Zhao W."/>
            <person name="Zhao Y."/>
            <person name="Niu C."/>
            <person name="Cao S."/>
            <person name="Zhang Y."/>
        </authorList>
    </citation>
    <scope>NUCLEOTIDE SEQUENCE</scope>
    <source>
        <tissue evidence="7">Muscle</tissue>
    </source>
</reference>
<evidence type="ECO:0000313" key="8">
    <source>
        <dbReference type="Proteomes" id="UP001142489"/>
    </source>
</evidence>
<evidence type="ECO:0000259" key="6">
    <source>
        <dbReference type="Pfam" id="PF11819"/>
    </source>
</evidence>
<evidence type="ECO:0000256" key="5">
    <source>
        <dbReference type="SAM" id="Phobius"/>
    </source>
</evidence>
<evidence type="ECO:0000256" key="4">
    <source>
        <dbReference type="SAM" id="MobiDB-lite"/>
    </source>
</evidence>
<feature type="compositionally biased region" description="Polar residues" evidence="4">
    <location>
        <begin position="253"/>
        <end position="272"/>
    </location>
</feature>
<evidence type="ECO:0000313" key="7">
    <source>
        <dbReference type="EMBL" id="KAJ7317517.1"/>
    </source>
</evidence>
<dbReference type="InterPro" id="IPR043447">
    <property type="entry name" value="CCDC120/INAVA"/>
</dbReference>
<feature type="transmembrane region" description="Helical" evidence="5">
    <location>
        <begin position="573"/>
        <end position="593"/>
    </location>
</feature>
<feature type="compositionally biased region" description="Polar residues" evidence="4">
    <location>
        <begin position="288"/>
        <end position="298"/>
    </location>
</feature>
<sequence length="611" mass="67224">MEVKGQLINSSSYSSSEALQRDLCPRVRLERVQELVEKQRALQQVLSLRLKELRRVCLQEAELTGTLPPEYPLEPGERPQPVRRRVVSAYRIPPALKNEEVPSLEELARELALQQQMAEAARRLAMAPELTAEQRRRRRQVQADAAQRLRELEVQVAECRMRLGKGPLQRVSHEEAFHSESSSLSESASHENDDPHSVHSSKVSNHQGTFSDRSSPPKARDHLRAISSSPDRRPGWRLLQPDLYNETKDRRNSLASPTSPNRTLPRSVSSFEGRSVPATPVLARNACSGSHQFRSETQALHPRQWSGSHDSQLGPPSRDTSADRASLFAARTRRSNSSEALIERAPSEDPLLPSGPPFKSAETLNPSVSGRNPRPLTTTSSWTITLSAGAGEVAAATGSISHAGMGLPSWSGGAFLRAHCHVEPGQLPALSPVAPSCLPSPERLDMPLRWPPTTTSIKHWPWRDSGTGTCAMLESVNGGHQRDGVHLSLSTSLCAATMKWHLLILRWATTVGQVVCPTRSAMPGSLCMAGLLGSCFTWMTLLTLTAWTPQSTQLQAPWSDPCFSPQGELEFCFFSFLFLLAGASFLCVLYPMLRGWGLPAGRVCMYVCVCV</sequence>
<feature type="compositionally biased region" description="Polar residues" evidence="4">
    <location>
        <begin position="198"/>
        <end position="214"/>
    </location>
</feature>
<dbReference type="Proteomes" id="UP001142489">
    <property type="component" value="Unassembled WGS sequence"/>
</dbReference>
<feature type="region of interest" description="Disordered" evidence="4">
    <location>
        <begin position="170"/>
        <end position="275"/>
    </location>
</feature>
<accession>A0A9Q0XNH2</accession>
<dbReference type="Pfam" id="PF11819">
    <property type="entry name" value="CUPID"/>
    <property type="match status" value="1"/>
</dbReference>
<feature type="region of interest" description="Disordered" evidence="4">
    <location>
        <begin position="288"/>
        <end position="376"/>
    </location>
</feature>
<dbReference type="GO" id="GO:0005737">
    <property type="term" value="C:cytoplasm"/>
    <property type="evidence" value="ECO:0007669"/>
    <property type="project" value="UniProtKB-SubCell"/>
</dbReference>
<dbReference type="PANTHER" id="PTHR16093:SF5">
    <property type="entry name" value="COILED-COIL DOMAIN-CONTAINING PROTEIN 120"/>
    <property type="match status" value="1"/>
</dbReference>
<feature type="compositionally biased region" description="Basic and acidic residues" evidence="4">
    <location>
        <begin position="218"/>
        <end position="234"/>
    </location>
</feature>
<keyword evidence="2" id="KW-0963">Cytoplasm</keyword>
<evidence type="ECO:0000256" key="1">
    <source>
        <dbReference type="ARBA" id="ARBA00004496"/>
    </source>
</evidence>
<protein>
    <recommendedName>
        <fullName evidence="6">Cytohesin Ubiquitin Protein Inducing domain-containing protein</fullName>
    </recommendedName>
</protein>
<dbReference type="OrthoDB" id="10063592at2759"/>
<feature type="domain" description="Cytohesin Ubiquitin Protein Inducing" evidence="6">
    <location>
        <begin position="2"/>
        <end position="132"/>
    </location>
</feature>
<gene>
    <name evidence="7" type="ORF">JRQ81_003679</name>
</gene>
<dbReference type="PANTHER" id="PTHR16093">
    <property type="entry name" value="COILED-COIL DOMAIN-CONTAINING PROTEIN 120 FAMILY MEMBER"/>
    <property type="match status" value="1"/>
</dbReference>
<keyword evidence="5" id="KW-0472">Membrane</keyword>
<name>A0A9Q0XNH2_9SAUR</name>
<keyword evidence="5" id="KW-1133">Transmembrane helix</keyword>
<evidence type="ECO:0000256" key="2">
    <source>
        <dbReference type="ARBA" id="ARBA00022490"/>
    </source>
</evidence>
<feature type="compositionally biased region" description="Basic and acidic residues" evidence="4">
    <location>
        <begin position="188"/>
        <end position="197"/>
    </location>
</feature>
<dbReference type="AlphaFoldDB" id="A0A9Q0XNH2"/>
<evidence type="ECO:0000256" key="3">
    <source>
        <dbReference type="ARBA" id="ARBA00023054"/>
    </source>
</evidence>
<comment type="caution">
    <text evidence="7">The sequence shown here is derived from an EMBL/GenBank/DDBJ whole genome shotgun (WGS) entry which is preliminary data.</text>
</comment>